<proteinExistence type="predicted"/>
<evidence type="ECO:0000313" key="3">
    <source>
        <dbReference type="WBParaSite" id="ASIM_0000972801-mRNA-1"/>
    </source>
</evidence>
<reference evidence="1 2" key="2">
    <citation type="submission" date="2018-11" db="EMBL/GenBank/DDBJ databases">
        <authorList>
            <consortium name="Pathogen Informatics"/>
        </authorList>
    </citation>
    <scope>NUCLEOTIDE SEQUENCE [LARGE SCALE GENOMIC DNA]</scope>
</reference>
<gene>
    <name evidence="1" type="ORF">ASIM_LOCUS9464</name>
</gene>
<evidence type="ECO:0000313" key="1">
    <source>
        <dbReference type="EMBL" id="VDK39614.1"/>
    </source>
</evidence>
<dbReference type="AlphaFoldDB" id="A0A0M3JPX7"/>
<dbReference type="EMBL" id="UYRR01029030">
    <property type="protein sequence ID" value="VDK39614.1"/>
    <property type="molecule type" value="Genomic_DNA"/>
</dbReference>
<organism evidence="3">
    <name type="scientific">Anisakis simplex</name>
    <name type="common">Herring worm</name>
    <dbReference type="NCBI Taxonomy" id="6269"/>
    <lineage>
        <taxon>Eukaryota</taxon>
        <taxon>Metazoa</taxon>
        <taxon>Ecdysozoa</taxon>
        <taxon>Nematoda</taxon>
        <taxon>Chromadorea</taxon>
        <taxon>Rhabditida</taxon>
        <taxon>Spirurina</taxon>
        <taxon>Ascaridomorpha</taxon>
        <taxon>Ascaridoidea</taxon>
        <taxon>Anisakidae</taxon>
        <taxon>Anisakis</taxon>
        <taxon>Anisakis simplex complex</taxon>
    </lineage>
</organism>
<evidence type="ECO:0000313" key="2">
    <source>
        <dbReference type="Proteomes" id="UP000267096"/>
    </source>
</evidence>
<dbReference type="WBParaSite" id="ASIM_0000972801-mRNA-1">
    <property type="protein sequence ID" value="ASIM_0000972801-mRNA-1"/>
    <property type="gene ID" value="ASIM_0000972801"/>
</dbReference>
<accession>A0A0M3JPX7</accession>
<protein>
    <submittedName>
        <fullName evidence="1 3">Uncharacterized protein</fullName>
    </submittedName>
</protein>
<dbReference type="Proteomes" id="UP000267096">
    <property type="component" value="Unassembled WGS sequence"/>
</dbReference>
<name>A0A0M3JPX7_ANISI</name>
<sequence>MGRSFRKDLEVQKDCPVHRVRLVMKEDQENGERMHVLDVLVITVHAVHLVRLAKTESLVQRDAKETLVKMQPTVRVQSVETKTLNPQTVL</sequence>
<keyword evidence="2" id="KW-1185">Reference proteome</keyword>
<reference evidence="3" key="1">
    <citation type="submission" date="2017-02" db="UniProtKB">
        <authorList>
            <consortium name="WormBaseParasite"/>
        </authorList>
    </citation>
    <scope>IDENTIFICATION</scope>
</reference>